<evidence type="ECO:0000313" key="2">
    <source>
        <dbReference type="Proteomes" id="UP001501822"/>
    </source>
</evidence>
<dbReference type="EMBL" id="BAAABM010000007">
    <property type="protein sequence ID" value="GAA0319610.1"/>
    <property type="molecule type" value="Genomic_DNA"/>
</dbReference>
<dbReference type="RefSeq" id="WP_252800214.1">
    <property type="nucleotide sequence ID" value="NZ_BAAABM010000007.1"/>
</dbReference>
<gene>
    <name evidence="1" type="ORF">GCM10010151_06650</name>
</gene>
<organism evidence="1 2">
    <name type="scientific">Actinoallomurus spadix</name>
    <dbReference type="NCBI Taxonomy" id="79912"/>
    <lineage>
        <taxon>Bacteria</taxon>
        <taxon>Bacillati</taxon>
        <taxon>Actinomycetota</taxon>
        <taxon>Actinomycetes</taxon>
        <taxon>Streptosporangiales</taxon>
        <taxon>Thermomonosporaceae</taxon>
        <taxon>Actinoallomurus</taxon>
    </lineage>
</organism>
<dbReference type="Proteomes" id="UP001501822">
    <property type="component" value="Unassembled WGS sequence"/>
</dbReference>
<protein>
    <submittedName>
        <fullName evidence="1">Uncharacterized protein</fullName>
    </submittedName>
</protein>
<evidence type="ECO:0000313" key="1">
    <source>
        <dbReference type="EMBL" id="GAA0319610.1"/>
    </source>
</evidence>
<accession>A0ABN0VX81</accession>
<keyword evidence="2" id="KW-1185">Reference proteome</keyword>
<proteinExistence type="predicted"/>
<reference evidence="1 2" key="1">
    <citation type="journal article" date="2019" name="Int. J. Syst. Evol. Microbiol.">
        <title>The Global Catalogue of Microorganisms (GCM) 10K type strain sequencing project: providing services to taxonomists for standard genome sequencing and annotation.</title>
        <authorList>
            <consortium name="The Broad Institute Genomics Platform"/>
            <consortium name="The Broad Institute Genome Sequencing Center for Infectious Disease"/>
            <person name="Wu L."/>
            <person name="Ma J."/>
        </authorList>
    </citation>
    <scope>NUCLEOTIDE SEQUENCE [LARGE SCALE GENOMIC DNA]</scope>
    <source>
        <strain evidence="1 2">JCM 3146</strain>
    </source>
</reference>
<sequence length="82" mass="9210">MIRDGDRTDQGTTPSDLEKRVARLEARTEAVAEAIRSLAHGLEEGPLAEPGERTVAEAARRAYELLLITDPHRDEEHHEARR</sequence>
<comment type="caution">
    <text evidence="1">The sequence shown here is derived from an EMBL/GenBank/DDBJ whole genome shotgun (WGS) entry which is preliminary data.</text>
</comment>
<name>A0ABN0VX81_9ACTN</name>